<evidence type="ECO:0000256" key="1">
    <source>
        <dbReference type="SAM" id="MobiDB-lite"/>
    </source>
</evidence>
<proteinExistence type="predicted"/>
<reference evidence="2" key="1">
    <citation type="submission" date="2021-01" db="EMBL/GenBank/DDBJ databases">
        <authorList>
            <person name="Kaushik A."/>
        </authorList>
    </citation>
    <scope>NUCLEOTIDE SEQUENCE</scope>
    <source>
        <strain evidence="2">AG6-10EEA</strain>
    </source>
</reference>
<gene>
    <name evidence="2" type="ORF">RDB_LOCUS48265</name>
</gene>
<sequence length="88" mass="9036">MVPPPSVADVSPSSTDGTETVKWQEVNGGKRSMSGKKSMGGNKSMGGQRLGIAETDGPCGRGPQLGADAHHPKTPLPAGTPVQQRKSQ</sequence>
<organism evidence="2 3">
    <name type="scientific">Rhizoctonia solani</name>
    <dbReference type="NCBI Taxonomy" id="456999"/>
    <lineage>
        <taxon>Eukaryota</taxon>
        <taxon>Fungi</taxon>
        <taxon>Dikarya</taxon>
        <taxon>Basidiomycota</taxon>
        <taxon>Agaricomycotina</taxon>
        <taxon>Agaricomycetes</taxon>
        <taxon>Cantharellales</taxon>
        <taxon>Ceratobasidiaceae</taxon>
        <taxon>Rhizoctonia</taxon>
    </lineage>
</organism>
<name>A0A8H3B8D4_9AGAM</name>
<dbReference type="EMBL" id="CAJMXA010001035">
    <property type="protein sequence ID" value="CAE6449718.1"/>
    <property type="molecule type" value="Genomic_DNA"/>
</dbReference>
<feature type="region of interest" description="Disordered" evidence="1">
    <location>
        <begin position="1"/>
        <end position="88"/>
    </location>
</feature>
<evidence type="ECO:0000313" key="2">
    <source>
        <dbReference type="EMBL" id="CAE6449718.1"/>
    </source>
</evidence>
<comment type="caution">
    <text evidence="2">The sequence shown here is derived from an EMBL/GenBank/DDBJ whole genome shotgun (WGS) entry which is preliminary data.</text>
</comment>
<evidence type="ECO:0000313" key="3">
    <source>
        <dbReference type="Proteomes" id="UP000663853"/>
    </source>
</evidence>
<feature type="compositionally biased region" description="Low complexity" evidence="1">
    <location>
        <begin position="29"/>
        <end position="47"/>
    </location>
</feature>
<accession>A0A8H3B8D4</accession>
<dbReference type="AlphaFoldDB" id="A0A8H3B8D4"/>
<dbReference type="Proteomes" id="UP000663853">
    <property type="component" value="Unassembled WGS sequence"/>
</dbReference>
<protein>
    <submittedName>
        <fullName evidence="2">Uncharacterized protein</fullName>
    </submittedName>
</protein>